<dbReference type="SUPFAM" id="SSF54631">
    <property type="entry name" value="CBS-domain pair"/>
    <property type="match status" value="1"/>
</dbReference>
<sequence length="46" mass="4810">MGATLQATALKMREAGVGMLPALENERPIGVIIDRDIPLPEGACCS</sequence>
<dbReference type="EMBL" id="CP012672">
    <property type="protein sequence ID" value="AUX37520.1"/>
    <property type="molecule type" value="Genomic_DNA"/>
</dbReference>
<dbReference type="AlphaFoldDB" id="A0A4P2R3D0"/>
<evidence type="ECO:0008006" key="3">
    <source>
        <dbReference type="Google" id="ProtNLM"/>
    </source>
</evidence>
<dbReference type="Proteomes" id="UP000295497">
    <property type="component" value="Chromosome"/>
</dbReference>
<reference evidence="1 2" key="1">
    <citation type="submission" date="2015-09" db="EMBL/GenBank/DDBJ databases">
        <title>Sorangium comparison.</title>
        <authorList>
            <person name="Zaburannyi N."/>
            <person name="Bunk B."/>
            <person name="Overmann J."/>
            <person name="Mueller R."/>
        </authorList>
    </citation>
    <scope>NUCLEOTIDE SEQUENCE [LARGE SCALE GENOMIC DNA]</scope>
    <source>
        <strain evidence="1 2">So ce836</strain>
    </source>
</reference>
<proteinExistence type="predicted"/>
<evidence type="ECO:0000313" key="2">
    <source>
        <dbReference type="Proteomes" id="UP000295497"/>
    </source>
</evidence>
<name>A0A4P2R3D0_SORCE</name>
<dbReference type="InterPro" id="IPR046342">
    <property type="entry name" value="CBS_dom_sf"/>
</dbReference>
<evidence type="ECO:0000313" key="1">
    <source>
        <dbReference type="EMBL" id="AUX37520.1"/>
    </source>
</evidence>
<protein>
    <recommendedName>
        <fullName evidence="3">CBS domain-containing protein</fullName>
    </recommendedName>
</protein>
<dbReference type="RefSeq" id="WP_165374522.1">
    <property type="nucleotide sequence ID" value="NZ_CP012672.1"/>
</dbReference>
<gene>
    <name evidence="1" type="ORF">SOCE836_097450</name>
</gene>
<organism evidence="1 2">
    <name type="scientific">Sorangium cellulosum</name>
    <name type="common">Polyangium cellulosum</name>
    <dbReference type="NCBI Taxonomy" id="56"/>
    <lineage>
        <taxon>Bacteria</taxon>
        <taxon>Pseudomonadati</taxon>
        <taxon>Myxococcota</taxon>
        <taxon>Polyangia</taxon>
        <taxon>Polyangiales</taxon>
        <taxon>Polyangiaceae</taxon>
        <taxon>Sorangium</taxon>
    </lineage>
</organism>
<accession>A0A4P2R3D0</accession>